<evidence type="ECO:0000313" key="1">
    <source>
        <dbReference type="EMBL" id="ACK64772.1"/>
    </source>
</evidence>
<dbReference type="OrthoDB" id="5569088at2"/>
<protein>
    <submittedName>
        <fullName evidence="1">Uncharacterized protein</fullName>
    </submittedName>
</protein>
<reference evidence="2" key="1">
    <citation type="journal article" date="2011" name="MBio">
        <title>Novel metabolic attributes of the genus Cyanothece, comprising a group of unicellular nitrogen-fixing Cyanobacteria.</title>
        <authorList>
            <person name="Bandyopadhyay A."/>
            <person name="Elvitigala T."/>
            <person name="Welsh E."/>
            <person name="Stockel J."/>
            <person name="Liberton M."/>
            <person name="Min H."/>
            <person name="Sherman L.A."/>
            <person name="Pakrasi H.B."/>
        </authorList>
    </citation>
    <scope>NUCLEOTIDE SEQUENCE [LARGE SCALE GENOMIC DNA]</scope>
    <source>
        <strain evidence="2">PCC 8801</strain>
    </source>
</reference>
<dbReference type="AlphaFoldDB" id="B7JXL5"/>
<gene>
    <name evidence="1" type="ordered locus">PCC8801_0687</name>
</gene>
<dbReference type="HOGENOM" id="CLU_169429_0_0_3"/>
<evidence type="ECO:0000313" key="2">
    <source>
        <dbReference type="Proteomes" id="UP000008204"/>
    </source>
</evidence>
<sequence>MINSMKILFYGLLVYTLLGGDIAQAKTIQCSRQAIAQARQLLNFHVGGDDRISIDNNVKELPPLKNPANQQQKFQVLEVWGYIYKAQYRMRFIYYNDPNLSCLLMRQEVLENSSP</sequence>
<dbReference type="Proteomes" id="UP000008204">
    <property type="component" value="Chromosome"/>
</dbReference>
<dbReference type="EMBL" id="CP001287">
    <property type="protein sequence ID" value="ACK64772.1"/>
    <property type="molecule type" value="Genomic_DNA"/>
</dbReference>
<keyword evidence="2" id="KW-1185">Reference proteome</keyword>
<organism evidence="1 2">
    <name type="scientific">Rippkaea orientalis (strain PCC 8801 / RF-1)</name>
    <name type="common">Cyanothece sp. (strain PCC 8801)</name>
    <dbReference type="NCBI Taxonomy" id="41431"/>
    <lineage>
        <taxon>Bacteria</taxon>
        <taxon>Bacillati</taxon>
        <taxon>Cyanobacteriota</taxon>
        <taxon>Cyanophyceae</taxon>
        <taxon>Oscillatoriophycideae</taxon>
        <taxon>Chroococcales</taxon>
        <taxon>Aphanothecaceae</taxon>
        <taxon>Rippkaea</taxon>
        <taxon>Rippkaea orientalis</taxon>
    </lineage>
</organism>
<accession>B7JXL5</accession>
<proteinExistence type="predicted"/>
<dbReference type="KEGG" id="cyp:PCC8801_0687"/>
<dbReference type="eggNOG" id="ENOG50332IS">
    <property type="taxonomic scope" value="Bacteria"/>
</dbReference>
<name>B7JXL5_RIPO1</name>